<dbReference type="RefSeq" id="WP_117173170.1">
    <property type="nucleotide sequence ID" value="NZ_QFZK01000001.1"/>
</dbReference>
<dbReference type="SMART" id="SM00382">
    <property type="entry name" value="AAA"/>
    <property type="match status" value="1"/>
</dbReference>
<evidence type="ECO:0000256" key="4">
    <source>
        <dbReference type="ARBA" id="ARBA00022840"/>
    </source>
</evidence>
<evidence type="ECO:0000256" key="2">
    <source>
        <dbReference type="ARBA" id="ARBA00022475"/>
    </source>
</evidence>
<keyword evidence="3" id="KW-0547">Nucleotide-binding</keyword>
<evidence type="ECO:0000256" key="5">
    <source>
        <dbReference type="ARBA" id="ARBA00022989"/>
    </source>
</evidence>
<dbReference type="Pfam" id="PF00005">
    <property type="entry name" value="ABC_tran"/>
    <property type="match status" value="1"/>
</dbReference>
<evidence type="ECO:0000313" key="9">
    <source>
        <dbReference type="EMBL" id="RFO98503.1"/>
    </source>
</evidence>
<name>A0A3E1RGX6_9BURK</name>
<dbReference type="SUPFAM" id="SSF52540">
    <property type="entry name" value="P-loop containing nucleoside triphosphate hydrolases"/>
    <property type="match status" value="1"/>
</dbReference>
<evidence type="ECO:0000256" key="6">
    <source>
        <dbReference type="ARBA" id="ARBA00023251"/>
    </source>
</evidence>
<keyword evidence="5" id="KW-1133">Transmembrane helix</keyword>
<keyword evidence="6" id="KW-0046">Antibiotic resistance</keyword>
<reference evidence="9 10" key="1">
    <citation type="submission" date="2018-05" db="EMBL/GenBank/DDBJ databases">
        <title>Rhodoferax soyangensis sp.nov., isolated from an oligotrophic freshwater lake.</title>
        <authorList>
            <person name="Park M."/>
        </authorList>
    </citation>
    <scope>NUCLEOTIDE SEQUENCE [LARGE SCALE GENOMIC DNA]</scope>
    <source>
        <strain evidence="9 10">IMCC26218</strain>
    </source>
</reference>
<organism evidence="9 10">
    <name type="scientific">Rhodoferax lacus</name>
    <dbReference type="NCBI Taxonomy" id="2184758"/>
    <lineage>
        <taxon>Bacteria</taxon>
        <taxon>Pseudomonadati</taxon>
        <taxon>Pseudomonadota</taxon>
        <taxon>Betaproteobacteria</taxon>
        <taxon>Burkholderiales</taxon>
        <taxon>Comamonadaceae</taxon>
        <taxon>Rhodoferax</taxon>
    </lineage>
</organism>
<dbReference type="InterPro" id="IPR017911">
    <property type="entry name" value="MacB-like_ATP-bd"/>
</dbReference>
<dbReference type="PANTHER" id="PTHR42798:SF2">
    <property type="entry name" value="ABC TRANSPORTER ATP-BINDING PROTEIN MG467-RELATED"/>
    <property type="match status" value="1"/>
</dbReference>
<dbReference type="OrthoDB" id="9802264at2"/>
<evidence type="ECO:0000313" key="10">
    <source>
        <dbReference type="Proteomes" id="UP000260665"/>
    </source>
</evidence>
<keyword evidence="5" id="KW-0812">Transmembrane</keyword>
<dbReference type="EMBL" id="QFZK01000001">
    <property type="protein sequence ID" value="RFO98503.1"/>
    <property type="molecule type" value="Genomic_DNA"/>
</dbReference>
<dbReference type="GO" id="GO:0016887">
    <property type="term" value="F:ATP hydrolysis activity"/>
    <property type="evidence" value="ECO:0007669"/>
    <property type="project" value="InterPro"/>
</dbReference>
<dbReference type="InterPro" id="IPR027417">
    <property type="entry name" value="P-loop_NTPase"/>
</dbReference>
<dbReference type="GO" id="GO:0005524">
    <property type="term" value="F:ATP binding"/>
    <property type="evidence" value="ECO:0007669"/>
    <property type="project" value="UniProtKB-KW"/>
</dbReference>
<keyword evidence="2" id="KW-1003">Cell membrane</keyword>
<dbReference type="GO" id="GO:0022857">
    <property type="term" value="F:transmembrane transporter activity"/>
    <property type="evidence" value="ECO:0007669"/>
    <property type="project" value="UniProtKB-ARBA"/>
</dbReference>
<dbReference type="Proteomes" id="UP000260665">
    <property type="component" value="Unassembled WGS sequence"/>
</dbReference>
<comment type="caution">
    <text evidence="9">The sequence shown here is derived from an EMBL/GenBank/DDBJ whole genome shotgun (WGS) entry which is preliminary data.</text>
</comment>
<keyword evidence="4" id="KW-0067">ATP-binding</keyword>
<comment type="similarity">
    <text evidence="7">Belongs to the ABC transporter superfamily. Macrolide exporter (TC 3.A.1.122) family.</text>
</comment>
<keyword evidence="5" id="KW-0472">Membrane</keyword>
<dbReference type="PANTHER" id="PTHR42798">
    <property type="entry name" value="LIPOPROTEIN-RELEASING SYSTEM ATP-BINDING PROTEIN LOLD"/>
    <property type="match status" value="1"/>
</dbReference>
<dbReference type="InterPro" id="IPR003439">
    <property type="entry name" value="ABC_transporter-like_ATP-bd"/>
</dbReference>
<dbReference type="Gene3D" id="3.40.50.300">
    <property type="entry name" value="P-loop containing nucleotide triphosphate hydrolases"/>
    <property type="match status" value="1"/>
</dbReference>
<dbReference type="InterPro" id="IPR017871">
    <property type="entry name" value="ABC_transporter-like_CS"/>
</dbReference>
<dbReference type="GO" id="GO:0098796">
    <property type="term" value="C:membrane protein complex"/>
    <property type="evidence" value="ECO:0007669"/>
    <property type="project" value="UniProtKB-ARBA"/>
</dbReference>
<dbReference type="PROSITE" id="PS50893">
    <property type="entry name" value="ABC_TRANSPORTER_2"/>
    <property type="match status" value="1"/>
</dbReference>
<dbReference type="AlphaFoldDB" id="A0A3E1RGX6"/>
<feature type="domain" description="ABC transporter" evidence="8">
    <location>
        <begin position="6"/>
        <end position="229"/>
    </location>
</feature>
<keyword evidence="1" id="KW-0813">Transport</keyword>
<evidence type="ECO:0000256" key="3">
    <source>
        <dbReference type="ARBA" id="ARBA00022741"/>
    </source>
</evidence>
<dbReference type="PROSITE" id="PS00211">
    <property type="entry name" value="ABC_TRANSPORTER_1"/>
    <property type="match status" value="1"/>
</dbReference>
<proteinExistence type="inferred from homology"/>
<accession>A0A3E1RGX6</accession>
<dbReference type="GO" id="GO:0046677">
    <property type="term" value="P:response to antibiotic"/>
    <property type="evidence" value="ECO:0007669"/>
    <property type="project" value="UniProtKB-KW"/>
</dbReference>
<protein>
    <submittedName>
        <fullName evidence="9">ABC transporter</fullName>
    </submittedName>
</protein>
<dbReference type="FunFam" id="3.40.50.300:FF:000032">
    <property type="entry name" value="Export ABC transporter ATP-binding protein"/>
    <property type="match status" value="1"/>
</dbReference>
<dbReference type="InterPro" id="IPR003593">
    <property type="entry name" value="AAA+_ATPase"/>
</dbReference>
<evidence type="ECO:0000259" key="8">
    <source>
        <dbReference type="PROSITE" id="PS50893"/>
    </source>
</evidence>
<gene>
    <name evidence="9" type="ORF">DIC66_01020</name>
</gene>
<evidence type="ECO:0000256" key="7">
    <source>
        <dbReference type="ARBA" id="ARBA00038388"/>
    </source>
</evidence>
<keyword evidence="10" id="KW-1185">Reference proteome</keyword>
<dbReference type="CDD" id="cd03255">
    <property type="entry name" value="ABC_MJ0796_LolCDE_FtsE"/>
    <property type="match status" value="1"/>
</dbReference>
<evidence type="ECO:0000256" key="1">
    <source>
        <dbReference type="ARBA" id="ARBA00022448"/>
    </source>
</evidence>
<sequence>MSDSIISVEHVFKAVTDSTGTLEILSDIDFALKRQETVAIVGASGSGKSTLLSIMAGLDTPSSGTVRLAGQDLFAIDEDARAALRARQVGFVFQSFQLLGSLTALENVMLPLELDGRKDARSAATEMLGRVGLSQRLNAYPKVLSGGEQQRVALARAFVVHPAVLLADEPTGSLDFATGEKIMELMFDLNREQGTTLVLVTHDRAIAARCSRSITIEAGRVLMEALVES</sequence>